<dbReference type="SUPFAM" id="SSF48452">
    <property type="entry name" value="TPR-like"/>
    <property type="match status" value="1"/>
</dbReference>
<keyword evidence="2" id="KW-1185">Reference proteome</keyword>
<evidence type="ECO:0000313" key="2">
    <source>
        <dbReference type="Proteomes" id="UP000199019"/>
    </source>
</evidence>
<organism evidence="1 2">
    <name type="scientific">Pedococcus cremeus</name>
    <dbReference type="NCBI Taxonomy" id="587636"/>
    <lineage>
        <taxon>Bacteria</taxon>
        <taxon>Bacillati</taxon>
        <taxon>Actinomycetota</taxon>
        <taxon>Actinomycetes</taxon>
        <taxon>Micrococcales</taxon>
        <taxon>Intrasporangiaceae</taxon>
        <taxon>Pedococcus</taxon>
    </lineage>
</organism>
<dbReference type="InterPro" id="IPR036249">
    <property type="entry name" value="Thioredoxin-like_sf"/>
</dbReference>
<dbReference type="AlphaFoldDB" id="A0A1H9UFD2"/>
<dbReference type="CDD" id="cd02956">
    <property type="entry name" value="ybbN"/>
    <property type="match status" value="1"/>
</dbReference>
<gene>
    <name evidence="1" type="ORF">SAMN05216199_1879</name>
</gene>
<dbReference type="Proteomes" id="UP000199019">
    <property type="component" value="Unassembled WGS sequence"/>
</dbReference>
<protein>
    <submittedName>
        <fullName evidence="1">Putative thioredoxin</fullName>
    </submittedName>
</protein>
<proteinExistence type="predicted"/>
<sequence>MTEQPFNASALRGAVDLSGLQAQRGGAGRAPAARAQGAGAGASPAAGGAGVAAGTGQAGGGAAGSNLVVEGTDANFSEVLNASVSVPAVLVLWSARLPESASYLDTVVGLAQSYGGRFQVVSVEVDANPGLLRAFQIQSVPVTIGLIQGQPVPLFAGIQGEQEIRPVIDQLLQLAVQHGVTGRVDVGAPAEEGEQEEPPLPPLHQEAYDAIERGDLDAAAEAYRTALRQNPGDSDAELGLAQVGLMQRTAGADLQSARDAAAADPADIDAQTLVADLDLLGGHVEDAFLRLIDLVKATSGDDRERVRTHLLELFAVVGPHDERVRKARTSLMSALF</sequence>
<name>A0A1H9UFD2_9MICO</name>
<dbReference type="Pfam" id="PF14561">
    <property type="entry name" value="TPR_20"/>
    <property type="match status" value="1"/>
</dbReference>
<dbReference type="RefSeq" id="WP_091757523.1">
    <property type="nucleotide sequence ID" value="NZ_FOHB01000003.1"/>
</dbReference>
<dbReference type="STRING" id="587636.SAMN05216199_1879"/>
<dbReference type="Gene3D" id="3.40.30.10">
    <property type="entry name" value="Glutaredoxin"/>
    <property type="match status" value="1"/>
</dbReference>
<evidence type="ECO:0000313" key="1">
    <source>
        <dbReference type="EMBL" id="SES07743.1"/>
    </source>
</evidence>
<dbReference type="InterPro" id="IPR011990">
    <property type="entry name" value="TPR-like_helical_dom_sf"/>
</dbReference>
<dbReference type="SUPFAM" id="SSF52833">
    <property type="entry name" value="Thioredoxin-like"/>
    <property type="match status" value="1"/>
</dbReference>
<dbReference type="Gene3D" id="1.25.40.10">
    <property type="entry name" value="Tetratricopeptide repeat domain"/>
    <property type="match status" value="1"/>
</dbReference>
<reference evidence="2" key="1">
    <citation type="submission" date="2016-10" db="EMBL/GenBank/DDBJ databases">
        <authorList>
            <person name="Varghese N."/>
            <person name="Submissions S."/>
        </authorList>
    </citation>
    <scope>NUCLEOTIDE SEQUENCE [LARGE SCALE GENOMIC DNA]</scope>
    <source>
        <strain evidence="2">CGMCC 1.6963</strain>
    </source>
</reference>
<dbReference type="EMBL" id="FOHB01000003">
    <property type="protein sequence ID" value="SES07743.1"/>
    <property type="molecule type" value="Genomic_DNA"/>
</dbReference>
<dbReference type="OrthoDB" id="5181746at2"/>
<accession>A0A1H9UFD2</accession>